<comment type="caution">
    <text evidence="8">The sequence shown here is derived from an EMBL/GenBank/DDBJ whole genome shotgun (WGS) entry which is preliminary data.</text>
</comment>
<dbReference type="Pfam" id="PF00150">
    <property type="entry name" value="Cellulase"/>
    <property type="match status" value="1"/>
</dbReference>
<keyword evidence="5" id="KW-0732">Signal</keyword>
<dbReference type="InterPro" id="IPR017853">
    <property type="entry name" value="GH"/>
</dbReference>
<evidence type="ECO:0000256" key="4">
    <source>
        <dbReference type="RuleBase" id="RU361153"/>
    </source>
</evidence>
<dbReference type="InterPro" id="IPR049475">
    <property type="entry name" value="Mann_GBD_bact"/>
</dbReference>
<name>A0ABM9BV93_9BACL</name>
<feature type="domain" description="Mannanase galactose-binding" evidence="7">
    <location>
        <begin position="342"/>
        <end position="484"/>
    </location>
</feature>
<dbReference type="Gene3D" id="2.60.120.260">
    <property type="entry name" value="Galactose-binding domain-like"/>
    <property type="match status" value="1"/>
</dbReference>
<gene>
    <name evidence="8" type="ORF">PAECIP111892_01377</name>
</gene>
<evidence type="ECO:0000313" key="8">
    <source>
        <dbReference type="EMBL" id="CAH1194000.1"/>
    </source>
</evidence>
<accession>A0ABM9BV93</accession>
<evidence type="ECO:0000256" key="1">
    <source>
        <dbReference type="ARBA" id="ARBA00005641"/>
    </source>
</evidence>
<feature type="chain" id="PRO_5046531781" description="Mannan endo-1,4-beta-mannosidase" evidence="5">
    <location>
        <begin position="30"/>
        <end position="488"/>
    </location>
</feature>
<proteinExistence type="inferred from homology"/>
<feature type="signal peptide" evidence="5">
    <location>
        <begin position="1"/>
        <end position="29"/>
    </location>
</feature>
<dbReference type="Proteomes" id="UP000838324">
    <property type="component" value="Unassembled WGS sequence"/>
</dbReference>
<dbReference type="Gene3D" id="3.20.20.80">
    <property type="entry name" value="Glycosidases"/>
    <property type="match status" value="1"/>
</dbReference>
<sequence>MIIRKWSRAIAILLLVFSLIGQAPKNAHAASGFYVSGTKLMDSTGQPFVMRGVNHAHTWYKDQLSTAIPAIAKTGANTVRIVLSNGSKWSLDDMNAVNSILSLCKQNKLIAVLEVHDATGSDSLTDLNTAVNYWISIKNALIGKEDSVIINIANEWYGTWDGANWANGYKQAIPKLRSAGLNHTLIVDSAGWGQYPSSIVNYGTEVLNADPLKNTMFSIHMYEYAGGNASTVKSNIDNVLNKNLALIIGEFGGQHTNGDVDEDTIMSYSKEKGVGWLAWSWKGNSSDLAYLDMANDWSGSSLTPFGNTVVNGSNGIKATSVLSGIFGGGNTNPGSGNTSTMYDFESGTMSWAGSNITGGPWTTSEWKSTGTYSLKADVNLSSNSKHSLYIAASQNLLGKTSLKATVKHAAWGSFGNGISAVLYVKTGSGWTWYESGTTPINSASGTALTLSLSSIPNLNDVREIGVEFRASSGSSGQSAIYVDSITVQ</sequence>
<dbReference type="Pfam" id="PF21253">
    <property type="entry name" value="Mann_GBD_bact"/>
    <property type="match status" value="1"/>
</dbReference>
<evidence type="ECO:0000259" key="7">
    <source>
        <dbReference type="Pfam" id="PF21253"/>
    </source>
</evidence>
<evidence type="ECO:0000256" key="5">
    <source>
        <dbReference type="SAM" id="SignalP"/>
    </source>
</evidence>
<keyword evidence="3 4" id="KW-0326">Glycosidase</keyword>
<dbReference type="RefSeq" id="WP_236331254.1">
    <property type="nucleotide sequence ID" value="NZ_CAKMMG010000001.1"/>
</dbReference>
<dbReference type="SUPFAM" id="SSF49785">
    <property type="entry name" value="Galactose-binding domain-like"/>
    <property type="match status" value="1"/>
</dbReference>
<keyword evidence="9" id="KW-1185">Reference proteome</keyword>
<protein>
    <recommendedName>
        <fullName evidence="10">Mannan endo-1,4-beta-mannosidase</fullName>
    </recommendedName>
</protein>
<dbReference type="EMBL" id="CAKMMG010000001">
    <property type="protein sequence ID" value="CAH1194000.1"/>
    <property type="molecule type" value="Genomic_DNA"/>
</dbReference>
<evidence type="ECO:0000313" key="9">
    <source>
        <dbReference type="Proteomes" id="UP000838324"/>
    </source>
</evidence>
<feature type="domain" description="Glycoside hydrolase family 5" evidence="6">
    <location>
        <begin position="41"/>
        <end position="285"/>
    </location>
</feature>
<evidence type="ECO:0000259" key="6">
    <source>
        <dbReference type="Pfam" id="PF00150"/>
    </source>
</evidence>
<dbReference type="PANTHER" id="PTHR34142">
    <property type="entry name" value="ENDO-BETA-1,4-GLUCANASE A"/>
    <property type="match status" value="1"/>
</dbReference>
<evidence type="ECO:0000256" key="3">
    <source>
        <dbReference type="ARBA" id="ARBA00023295"/>
    </source>
</evidence>
<dbReference type="InterPro" id="IPR008979">
    <property type="entry name" value="Galactose-bd-like_sf"/>
</dbReference>
<reference evidence="8" key="1">
    <citation type="submission" date="2022-01" db="EMBL/GenBank/DDBJ databases">
        <authorList>
            <person name="Criscuolo A."/>
        </authorList>
    </citation>
    <scope>NUCLEOTIDE SEQUENCE</scope>
    <source>
        <strain evidence="8">CIP111892</strain>
    </source>
</reference>
<keyword evidence="2 4" id="KW-0378">Hydrolase</keyword>
<dbReference type="InterPro" id="IPR001547">
    <property type="entry name" value="Glyco_hydro_5"/>
</dbReference>
<dbReference type="PANTHER" id="PTHR34142:SF1">
    <property type="entry name" value="GLYCOSIDE HYDROLASE FAMILY 5 DOMAIN-CONTAINING PROTEIN"/>
    <property type="match status" value="1"/>
</dbReference>
<comment type="similarity">
    <text evidence="1 4">Belongs to the glycosyl hydrolase 5 (cellulase A) family.</text>
</comment>
<evidence type="ECO:0000256" key="2">
    <source>
        <dbReference type="ARBA" id="ARBA00022801"/>
    </source>
</evidence>
<dbReference type="SUPFAM" id="SSF51445">
    <property type="entry name" value="(Trans)glycosidases"/>
    <property type="match status" value="1"/>
</dbReference>
<evidence type="ECO:0008006" key="10">
    <source>
        <dbReference type="Google" id="ProtNLM"/>
    </source>
</evidence>
<organism evidence="8 9">
    <name type="scientific">Paenibacillus auburnensis</name>
    <dbReference type="NCBI Taxonomy" id="2905649"/>
    <lineage>
        <taxon>Bacteria</taxon>
        <taxon>Bacillati</taxon>
        <taxon>Bacillota</taxon>
        <taxon>Bacilli</taxon>
        <taxon>Bacillales</taxon>
        <taxon>Paenibacillaceae</taxon>
        <taxon>Paenibacillus</taxon>
    </lineage>
</organism>